<dbReference type="NCBIfam" id="NF033788">
    <property type="entry name" value="HTH_metalloreg"/>
    <property type="match status" value="1"/>
</dbReference>
<sequence length="114" mass="13123">MTEYSVSLDNVFHALADPTRRAVIEQLSHGRASVSELAKHHNMALQSFSQHLKVLEDCGLVRTQKVGRVRTCEISENDLARAEHWISQQKKAWNDTFNRLDDYLCRIQTKEGNE</sequence>
<dbReference type="InterPro" id="IPR036388">
    <property type="entry name" value="WH-like_DNA-bd_sf"/>
</dbReference>
<evidence type="ECO:0000313" key="3">
    <source>
        <dbReference type="Proteomes" id="UP000637980"/>
    </source>
</evidence>
<comment type="caution">
    <text evidence="2">The sequence shown here is derived from an EMBL/GenBank/DDBJ whole genome shotgun (WGS) entry which is preliminary data.</text>
</comment>
<proteinExistence type="predicted"/>
<dbReference type="CDD" id="cd00090">
    <property type="entry name" value="HTH_ARSR"/>
    <property type="match status" value="1"/>
</dbReference>
<evidence type="ECO:0000313" key="2">
    <source>
        <dbReference type="EMBL" id="GHB31497.1"/>
    </source>
</evidence>
<dbReference type="InterPro" id="IPR011991">
    <property type="entry name" value="ArsR-like_HTH"/>
</dbReference>
<dbReference type="PANTHER" id="PTHR38600">
    <property type="entry name" value="TRANSCRIPTIONAL REGULATORY PROTEIN"/>
    <property type="match status" value="1"/>
</dbReference>
<dbReference type="Pfam" id="PF12840">
    <property type="entry name" value="HTH_20"/>
    <property type="match status" value="1"/>
</dbReference>
<reference evidence="3" key="1">
    <citation type="journal article" date="2019" name="Int. J. Syst. Evol. Microbiol.">
        <title>The Global Catalogue of Microorganisms (GCM) 10K type strain sequencing project: providing services to taxonomists for standard genome sequencing and annotation.</title>
        <authorList>
            <consortium name="The Broad Institute Genomics Platform"/>
            <consortium name="The Broad Institute Genome Sequencing Center for Infectious Disease"/>
            <person name="Wu L."/>
            <person name="Ma J."/>
        </authorList>
    </citation>
    <scope>NUCLEOTIDE SEQUENCE [LARGE SCALE GENOMIC DNA]</scope>
    <source>
        <strain evidence="3">KCTC 12861</strain>
    </source>
</reference>
<dbReference type="SMART" id="SM00418">
    <property type="entry name" value="HTH_ARSR"/>
    <property type="match status" value="1"/>
</dbReference>
<evidence type="ECO:0000259" key="1">
    <source>
        <dbReference type="PROSITE" id="PS50987"/>
    </source>
</evidence>
<dbReference type="RefSeq" id="WP_189436640.1">
    <property type="nucleotide sequence ID" value="NZ_BMXE01000003.1"/>
</dbReference>
<gene>
    <name evidence="2" type="ORF">GCM10007094_20130</name>
</gene>
<dbReference type="PANTHER" id="PTHR38600:SF2">
    <property type="entry name" value="SLL0088 PROTEIN"/>
    <property type="match status" value="1"/>
</dbReference>
<dbReference type="InterPro" id="IPR036390">
    <property type="entry name" value="WH_DNA-bd_sf"/>
</dbReference>
<dbReference type="Proteomes" id="UP000637980">
    <property type="component" value="Unassembled WGS sequence"/>
</dbReference>
<protein>
    <submittedName>
        <fullName evidence="2">Transcriptional regulator</fullName>
    </submittedName>
</protein>
<dbReference type="SUPFAM" id="SSF46785">
    <property type="entry name" value="Winged helix' DNA-binding domain"/>
    <property type="match status" value="1"/>
</dbReference>
<dbReference type="InterPro" id="IPR001845">
    <property type="entry name" value="HTH_ArsR_DNA-bd_dom"/>
</dbReference>
<keyword evidence="3" id="KW-1185">Reference proteome</keyword>
<name>A0ABQ3EBW7_9HYPH</name>
<dbReference type="Gene3D" id="1.10.10.10">
    <property type="entry name" value="Winged helix-like DNA-binding domain superfamily/Winged helix DNA-binding domain"/>
    <property type="match status" value="1"/>
</dbReference>
<dbReference type="PROSITE" id="PS50987">
    <property type="entry name" value="HTH_ARSR_2"/>
    <property type="match status" value="1"/>
</dbReference>
<feature type="domain" description="HTH arsR-type" evidence="1">
    <location>
        <begin position="1"/>
        <end position="94"/>
    </location>
</feature>
<accession>A0ABQ3EBW7</accession>
<dbReference type="EMBL" id="BMXE01000003">
    <property type="protein sequence ID" value="GHB31497.1"/>
    <property type="molecule type" value="Genomic_DNA"/>
</dbReference>
<dbReference type="PRINTS" id="PR00778">
    <property type="entry name" value="HTHARSR"/>
</dbReference>
<organism evidence="2 3">
    <name type="scientific">Pseudovibrio japonicus</name>
    <dbReference type="NCBI Taxonomy" id="366534"/>
    <lineage>
        <taxon>Bacteria</taxon>
        <taxon>Pseudomonadati</taxon>
        <taxon>Pseudomonadota</taxon>
        <taxon>Alphaproteobacteria</taxon>
        <taxon>Hyphomicrobiales</taxon>
        <taxon>Stappiaceae</taxon>
        <taxon>Pseudovibrio</taxon>
    </lineage>
</organism>